<dbReference type="Pfam" id="PF22669">
    <property type="entry name" value="Exo_endo_phos2"/>
    <property type="match status" value="2"/>
</dbReference>
<dbReference type="InterPro" id="IPR000008">
    <property type="entry name" value="C2_dom"/>
</dbReference>
<evidence type="ECO:0000313" key="3">
    <source>
        <dbReference type="EMBL" id="KAL3779942.1"/>
    </source>
</evidence>
<dbReference type="InterPro" id="IPR035892">
    <property type="entry name" value="C2_domain_sf"/>
</dbReference>
<reference evidence="3 4" key="1">
    <citation type="submission" date="2024-10" db="EMBL/GenBank/DDBJ databases">
        <title>Updated reference genomes for cyclostephanoid diatoms.</title>
        <authorList>
            <person name="Roberts W.R."/>
            <person name="Alverson A.J."/>
        </authorList>
    </citation>
    <scope>NUCLEOTIDE SEQUENCE [LARGE SCALE GENOMIC DNA]</scope>
    <source>
        <strain evidence="3 4">AJA010-31</strain>
    </source>
</reference>
<dbReference type="EMBL" id="JALLPJ020000912">
    <property type="protein sequence ID" value="KAL3779942.1"/>
    <property type="molecule type" value="Genomic_DNA"/>
</dbReference>
<proteinExistence type="predicted"/>
<dbReference type="SUPFAM" id="SSF49562">
    <property type="entry name" value="C2 domain (Calcium/lipid-binding domain, CaLB)"/>
    <property type="match status" value="1"/>
</dbReference>
<dbReference type="Proteomes" id="UP001530400">
    <property type="component" value="Unassembled WGS sequence"/>
</dbReference>
<dbReference type="PANTHER" id="PTHR11200:SF275">
    <property type="entry name" value="LD06095P"/>
    <property type="match status" value="1"/>
</dbReference>
<organism evidence="3 4">
    <name type="scientific">Cyclotella atomus</name>
    <dbReference type="NCBI Taxonomy" id="382360"/>
    <lineage>
        <taxon>Eukaryota</taxon>
        <taxon>Sar</taxon>
        <taxon>Stramenopiles</taxon>
        <taxon>Ochrophyta</taxon>
        <taxon>Bacillariophyta</taxon>
        <taxon>Coscinodiscophyceae</taxon>
        <taxon>Thalassiosirophycidae</taxon>
        <taxon>Stephanodiscales</taxon>
        <taxon>Stephanodiscaceae</taxon>
        <taxon>Cyclotella</taxon>
    </lineage>
</organism>
<keyword evidence="4" id="KW-1185">Reference proteome</keyword>
<evidence type="ECO:0000313" key="4">
    <source>
        <dbReference type="Proteomes" id="UP001530400"/>
    </source>
</evidence>
<dbReference type="CDD" id="cd00030">
    <property type="entry name" value="C2"/>
    <property type="match status" value="1"/>
</dbReference>
<dbReference type="InterPro" id="IPR036691">
    <property type="entry name" value="Endo/exonu/phosph_ase_sf"/>
</dbReference>
<evidence type="ECO:0000259" key="2">
    <source>
        <dbReference type="PROSITE" id="PS50004"/>
    </source>
</evidence>
<dbReference type="SMART" id="SM00128">
    <property type="entry name" value="IPPc"/>
    <property type="match status" value="1"/>
</dbReference>
<dbReference type="AlphaFoldDB" id="A0ABD3NWG6"/>
<dbReference type="Gene3D" id="2.60.40.150">
    <property type="entry name" value="C2 domain"/>
    <property type="match status" value="1"/>
</dbReference>
<dbReference type="PROSITE" id="PS50004">
    <property type="entry name" value="C2"/>
    <property type="match status" value="1"/>
</dbReference>
<gene>
    <name evidence="3" type="ORF">ACHAWO_012798</name>
</gene>
<name>A0ABD3NWG6_9STRA</name>
<dbReference type="Gene3D" id="3.60.10.10">
    <property type="entry name" value="Endonuclease/exonuclease/phosphatase"/>
    <property type="match status" value="1"/>
</dbReference>
<dbReference type="SMART" id="SM00239">
    <property type="entry name" value="C2"/>
    <property type="match status" value="1"/>
</dbReference>
<feature type="domain" description="C2" evidence="2">
    <location>
        <begin position="431"/>
        <end position="569"/>
    </location>
</feature>
<comment type="caution">
    <text evidence="3">The sequence shown here is derived from an EMBL/GenBank/DDBJ whole genome shotgun (WGS) entry which is preliminary data.</text>
</comment>
<dbReference type="InterPro" id="IPR046985">
    <property type="entry name" value="IP5"/>
</dbReference>
<evidence type="ECO:0000256" key="1">
    <source>
        <dbReference type="SAM" id="MobiDB-lite"/>
    </source>
</evidence>
<feature type="compositionally biased region" description="Polar residues" evidence="1">
    <location>
        <begin position="79"/>
        <end position="95"/>
    </location>
</feature>
<accession>A0ABD3NWG6</accession>
<sequence length="642" mass="71754">MESLGDDLTILICSANIGNAEPTPESFAAWIPEDGNIIESNTGEPEKAAPADPKKYHLIVVGMQEAAFTSKLMKKKSISSTNHEVEASTRSTGADQTEEVYKKKSKMKKKWDKVGLVLRGLTASQTHRVPSMRKTTGSMNAALSNSSLITTEFTDLVSSNQYDTSKFASLFADRCPSYSLIACKMRGEMRLWVLCLKGLKEEVDDVYLAAENTGIGSVLANKGGIIATITLRSTRLSFLTCHLEAHEGLTHYNNRNKNLIEILGGAKPHPDYYMMDATIYSHHMFVCGDLNYRTRFQRESESKVNGTPKTPKKPDEKDEPDNGSGYVRAMKLIEEEKFEELYAVDELCMALDQKECLVGFETLPCKFSPTFKVARKEGYVYNEKRTPSYTDRILWKSNDGMEGAVTPNVYESCPGFITSDHKPVRGAFTVKLNKNLSTTSPPPSNEHNQNIHLLISDIKCTNLPIMDNEVMGGLSDPYILFVSSPKALTWQKAWPSTKVIYKTINPTWDEGIHLALKHDENIAHANDLSGDMLYMVVMDYDQTSGDDVCGSVALNIKDLCSKLRFTKPDRRQTMHFQEKEGLQTTQISRPVLRDGQECGMLECTIIAAYLESGQVKSFLKAAGKVRNAKFRNVKDRVLSVFR</sequence>
<dbReference type="Pfam" id="PF00168">
    <property type="entry name" value="C2"/>
    <property type="match status" value="1"/>
</dbReference>
<feature type="region of interest" description="Disordered" evidence="1">
    <location>
        <begin position="79"/>
        <end position="101"/>
    </location>
</feature>
<protein>
    <recommendedName>
        <fullName evidence="2">C2 domain-containing protein</fullName>
    </recommendedName>
</protein>
<dbReference type="PANTHER" id="PTHR11200">
    <property type="entry name" value="INOSITOL 5-PHOSPHATASE"/>
    <property type="match status" value="1"/>
</dbReference>
<dbReference type="SUPFAM" id="SSF56219">
    <property type="entry name" value="DNase I-like"/>
    <property type="match status" value="1"/>
</dbReference>
<feature type="region of interest" description="Disordered" evidence="1">
    <location>
        <begin position="299"/>
        <end position="324"/>
    </location>
</feature>
<dbReference type="InterPro" id="IPR000300">
    <property type="entry name" value="IPPc"/>
</dbReference>